<evidence type="ECO:0000313" key="5">
    <source>
        <dbReference type="Proteomes" id="UP000180166"/>
    </source>
</evidence>
<evidence type="ECO:0000313" key="3">
    <source>
        <dbReference type="EMBL" id="GAP29699.1"/>
    </source>
</evidence>
<dbReference type="Proteomes" id="UP000037179">
    <property type="component" value="Unassembled WGS sequence"/>
</dbReference>
<gene>
    <name evidence="2" type="ORF">NS506_04330</name>
    <name evidence="3" type="ORF">NSK11_contig00062-0007</name>
</gene>
<proteinExistence type="predicted"/>
<dbReference type="PANTHER" id="PTHR42305">
    <property type="entry name" value="MEMBRANE PROTEIN RV1733C-RELATED"/>
    <property type="match status" value="1"/>
</dbReference>
<dbReference type="InterPro" id="IPR039708">
    <property type="entry name" value="MT1774/Rv1733c-like"/>
</dbReference>
<reference evidence="2 5" key="3">
    <citation type="submission" date="2016-10" db="EMBL/GenBank/DDBJ databases">
        <title>Genome sequence of Nocardia seriolae strain EM150506, isolated from Anguila japonica.</title>
        <authorList>
            <person name="Han H.-J."/>
        </authorList>
    </citation>
    <scope>NUCLEOTIDE SEQUENCE [LARGE SCALE GENOMIC DNA]</scope>
    <source>
        <strain evidence="2 5">EM150506</strain>
    </source>
</reference>
<keyword evidence="1" id="KW-0812">Transmembrane</keyword>
<accession>A0A0B8N7K5</accession>
<feature type="transmembrane region" description="Helical" evidence="1">
    <location>
        <begin position="155"/>
        <end position="180"/>
    </location>
</feature>
<keyword evidence="1" id="KW-0472">Membrane</keyword>
<dbReference type="AlphaFoldDB" id="A0A0B8N7K5"/>
<sequence>MAGKSVMAAKTPLTLRLWRLRPWSSNPLMRTSDRWESVLRLLVVVVALLMIPIAGAAGTIAYGGATTRIGAERAAKVHISATAQADAVQTVAPGPYRAARYQVPVRWVRDGTESTVVLTLDEPVKAGAAVPLWIGADGKRTDPPPGPEAAAYEGIGTGLLVLGLTLALALFALSGLDALLARLHGARWEAEWRTVARPIGT</sequence>
<reference evidence="4" key="1">
    <citation type="submission" date="2015-07" db="EMBL/GenBank/DDBJ databases">
        <title>Nocardia seriolae U-1 whole genome shotgun sequence.</title>
        <authorList>
            <person name="Imajoh M."/>
            <person name="Fukumoto Y."/>
            <person name="Sukeda M."/>
            <person name="Yamane J."/>
            <person name="Yamasaki K."/>
            <person name="Shimizu M."/>
            <person name="Ohnishi K."/>
            <person name="Oshima S."/>
        </authorList>
    </citation>
    <scope>NUCLEOTIDE SEQUENCE [LARGE SCALE GENOMIC DNA]</scope>
    <source>
        <strain evidence="4">U-1</strain>
    </source>
</reference>
<dbReference type="KEGG" id="nsr:NS506_04330"/>
<dbReference type="GeneID" id="93375184"/>
<dbReference type="EMBL" id="CP017839">
    <property type="protein sequence ID" value="APA98378.1"/>
    <property type="molecule type" value="Genomic_DNA"/>
</dbReference>
<evidence type="ECO:0000313" key="2">
    <source>
        <dbReference type="EMBL" id="APA98378.1"/>
    </source>
</evidence>
<evidence type="ECO:0000313" key="4">
    <source>
        <dbReference type="Proteomes" id="UP000037179"/>
    </source>
</evidence>
<organism evidence="3 4">
    <name type="scientific">Nocardia seriolae</name>
    <dbReference type="NCBI Taxonomy" id="37332"/>
    <lineage>
        <taxon>Bacteria</taxon>
        <taxon>Bacillati</taxon>
        <taxon>Actinomycetota</taxon>
        <taxon>Actinomycetes</taxon>
        <taxon>Mycobacteriales</taxon>
        <taxon>Nocardiaceae</taxon>
        <taxon>Nocardia</taxon>
    </lineage>
</organism>
<keyword evidence="1" id="KW-1133">Transmembrane helix</keyword>
<dbReference type="EMBL" id="BBYQ01000062">
    <property type="protein sequence ID" value="GAP29699.1"/>
    <property type="molecule type" value="Genomic_DNA"/>
</dbReference>
<dbReference type="PANTHER" id="PTHR42305:SF1">
    <property type="entry name" value="MEMBRANE PROTEIN RV1733C-RELATED"/>
    <property type="match status" value="1"/>
</dbReference>
<name>A0A0B8N7K5_9NOCA</name>
<dbReference type="OrthoDB" id="4562520at2"/>
<dbReference type="Proteomes" id="UP000180166">
    <property type="component" value="Chromosome"/>
</dbReference>
<evidence type="ECO:0000256" key="1">
    <source>
        <dbReference type="SAM" id="Phobius"/>
    </source>
</evidence>
<dbReference type="RefSeq" id="WP_143161306.1">
    <property type="nucleotide sequence ID" value="NZ_AP017900.1"/>
</dbReference>
<protein>
    <submittedName>
        <fullName evidence="3">Uncharacterized protein</fullName>
    </submittedName>
</protein>
<keyword evidence="4" id="KW-1185">Reference proteome</keyword>
<reference evidence="3 4" key="2">
    <citation type="journal article" date="2016" name="Genome Announc.">
        <title>Draft Genome Sequence of Erythromycin- and Oxytetracycline-Sensitive Nocardia seriolae Strain U-1 (NBRC 110359).</title>
        <authorList>
            <person name="Imajoh M."/>
            <person name="Sukeda M."/>
            <person name="Shimizu M."/>
            <person name="Yamane J."/>
            <person name="Ohnishi K."/>
            <person name="Oshima S."/>
        </authorList>
    </citation>
    <scope>NUCLEOTIDE SEQUENCE [LARGE SCALE GENOMIC DNA]</scope>
    <source>
        <strain evidence="3 4">U-1</strain>
    </source>
</reference>
<feature type="transmembrane region" description="Helical" evidence="1">
    <location>
        <begin position="38"/>
        <end position="62"/>
    </location>
</feature>